<gene>
    <name evidence="2" type="ORF">RRG08_045063</name>
</gene>
<dbReference type="AlphaFoldDB" id="A0AAE0Z4E8"/>
<reference evidence="2" key="1">
    <citation type="journal article" date="2023" name="G3 (Bethesda)">
        <title>A reference genome for the long-term kleptoplast-retaining sea slug Elysia crispata morphotype clarki.</title>
        <authorList>
            <person name="Eastman K.E."/>
            <person name="Pendleton A.L."/>
            <person name="Shaikh M.A."/>
            <person name="Suttiyut T."/>
            <person name="Ogas R."/>
            <person name="Tomko P."/>
            <person name="Gavelis G."/>
            <person name="Widhalm J.R."/>
            <person name="Wisecaver J.H."/>
        </authorList>
    </citation>
    <scope>NUCLEOTIDE SEQUENCE</scope>
    <source>
        <strain evidence="2">ECLA1</strain>
    </source>
</reference>
<keyword evidence="1" id="KW-0472">Membrane</keyword>
<evidence type="ECO:0000256" key="1">
    <source>
        <dbReference type="SAM" id="Phobius"/>
    </source>
</evidence>
<keyword evidence="3" id="KW-1185">Reference proteome</keyword>
<sequence>MRNRTYESVWFWEYMTCVECGIVLYIGSFEVVIVVESGKRHRFHSSFGAALQVSGTSLGDPDFIVVLAHSTQWQGKFVGVVGQLVMSVCRRFEMDSEAKCRHVADQSRLKYCLRFELDRATDLWRSWTGSGCPTHLLVYAPNLWNSQHNSVSADVRWERLRS</sequence>
<name>A0AAE0Z4E8_9GAST</name>
<dbReference type="EMBL" id="JAWDGP010004698">
    <property type="protein sequence ID" value="KAK3762530.1"/>
    <property type="molecule type" value="Genomic_DNA"/>
</dbReference>
<feature type="transmembrane region" description="Helical" evidence="1">
    <location>
        <begin position="12"/>
        <end position="35"/>
    </location>
</feature>
<evidence type="ECO:0000313" key="3">
    <source>
        <dbReference type="Proteomes" id="UP001283361"/>
    </source>
</evidence>
<protein>
    <submittedName>
        <fullName evidence="2">Uncharacterized protein</fullName>
    </submittedName>
</protein>
<dbReference type="Proteomes" id="UP001283361">
    <property type="component" value="Unassembled WGS sequence"/>
</dbReference>
<keyword evidence="1" id="KW-0812">Transmembrane</keyword>
<keyword evidence="1" id="KW-1133">Transmembrane helix</keyword>
<evidence type="ECO:0000313" key="2">
    <source>
        <dbReference type="EMBL" id="KAK3762530.1"/>
    </source>
</evidence>
<comment type="caution">
    <text evidence="2">The sequence shown here is derived from an EMBL/GenBank/DDBJ whole genome shotgun (WGS) entry which is preliminary data.</text>
</comment>
<organism evidence="2 3">
    <name type="scientific">Elysia crispata</name>
    <name type="common">lettuce slug</name>
    <dbReference type="NCBI Taxonomy" id="231223"/>
    <lineage>
        <taxon>Eukaryota</taxon>
        <taxon>Metazoa</taxon>
        <taxon>Spiralia</taxon>
        <taxon>Lophotrochozoa</taxon>
        <taxon>Mollusca</taxon>
        <taxon>Gastropoda</taxon>
        <taxon>Heterobranchia</taxon>
        <taxon>Euthyneura</taxon>
        <taxon>Panpulmonata</taxon>
        <taxon>Sacoglossa</taxon>
        <taxon>Placobranchoidea</taxon>
        <taxon>Plakobranchidae</taxon>
        <taxon>Elysia</taxon>
    </lineage>
</organism>
<accession>A0AAE0Z4E8</accession>
<proteinExistence type="predicted"/>